<dbReference type="AlphaFoldDB" id="A0A6A4HMH9"/>
<evidence type="ECO:0000256" key="1">
    <source>
        <dbReference type="SAM" id="MobiDB-lite"/>
    </source>
</evidence>
<organism evidence="2 3">
    <name type="scientific">Gymnopus androsaceus JB14</name>
    <dbReference type="NCBI Taxonomy" id="1447944"/>
    <lineage>
        <taxon>Eukaryota</taxon>
        <taxon>Fungi</taxon>
        <taxon>Dikarya</taxon>
        <taxon>Basidiomycota</taxon>
        <taxon>Agaricomycotina</taxon>
        <taxon>Agaricomycetes</taxon>
        <taxon>Agaricomycetidae</taxon>
        <taxon>Agaricales</taxon>
        <taxon>Marasmiineae</taxon>
        <taxon>Omphalotaceae</taxon>
        <taxon>Gymnopus</taxon>
    </lineage>
</organism>
<evidence type="ECO:0000313" key="3">
    <source>
        <dbReference type="Proteomes" id="UP000799118"/>
    </source>
</evidence>
<protein>
    <submittedName>
        <fullName evidence="2">Uncharacterized protein</fullName>
    </submittedName>
</protein>
<dbReference type="OrthoDB" id="3064399at2759"/>
<keyword evidence="3" id="KW-1185">Reference proteome</keyword>
<proteinExistence type="predicted"/>
<gene>
    <name evidence="2" type="ORF">BT96DRAFT_938915</name>
</gene>
<sequence length="517" mass="56621">MLMHIGTAFIDNKVSFQAANQEHVNYYQCTALGSNLAREDIVSLYRQIRELNMQLDNEWQHYNHLEENYNNVKHNVKHLQGECKNTRIECDTFKLEADLLHEEVSWLRIHNQELENQVPISHSTVHPGKRKQTDNGPSTISTVASSQHEDMEMVNYSKVNSVDIVVEPVVPEDLPDGGYCMYKGFILYGSNAADACQNTAMNVPLAHGGGIRHIKKPGDLTTVFETAINTPENEQNDLHCMIISNFFRPRFVDGAQSKKVNKGKGWEVLPDPEPELPLHDMMGSLPTAPMGAKSRKKNKSSAPLTQALLSGVTTTQAKEQMKNPTLSDLPEYWAQYYYEHPNNSVGGIRSSSTVASEVTVLHYPNTETQNAILGSVAVFYASQGITVAMAEDAATFAIEWLAGFHSMDSLLTNKAHAVWDRVGSVVSMGIVLAGFDENAWLLTGLLVHLSAPVPRTVFFPVLPSSSSSGLPYGSPLNAIALSNNLAGAPSSSLSSALPPQTDQSRAIAMVDAGSSTK</sequence>
<dbReference type="Proteomes" id="UP000799118">
    <property type="component" value="Unassembled WGS sequence"/>
</dbReference>
<dbReference type="EMBL" id="ML769460">
    <property type="protein sequence ID" value="KAE9400152.1"/>
    <property type="molecule type" value="Genomic_DNA"/>
</dbReference>
<reference evidence="2" key="1">
    <citation type="journal article" date="2019" name="Environ. Microbiol.">
        <title>Fungal ecological strategies reflected in gene transcription - a case study of two litter decomposers.</title>
        <authorList>
            <person name="Barbi F."/>
            <person name="Kohler A."/>
            <person name="Barry K."/>
            <person name="Baskaran P."/>
            <person name="Daum C."/>
            <person name="Fauchery L."/>
            <person name="Ihrmark K."/>
            <person name="Kuo A."/>
            <person name="LaButti K."/>
            <person name="Lipzen A."/>
            <person name="Morin E."/>
            <person name="Grigoriev I.V."/>
            <person name="Henrissat B."/>
            <person name="Lindahl B."/>
            <person name="Martin F."/>
        </authorList>
    </citation>
    <scope>NUCLEOTIDE SEQUENCE</scope>
    <source>
        <strain evidence="2">JB14</strain>
    </source>
</reference>
<feature type="region of interest" description="Disordered" evidence="1">
    <location>
        <begin position="121"/>
        <end position="142"/>
    </location>
</feature>
<evidence type="ECO:0000313" key="2">
    <source>
        <dbReference type="EMBL" id="KAE9400152.1"/>
    </source>
</evidence>
<name>A0A6A4HMH9_9AGAR</name>
<accession>A0A6A4HMH9</accession>